<dbReference type="GO" id="GO:0005846">
    <property type="term" value="C:nuclear cap binding complex"/>
    <property type="evidence" value="ECO:0007669"/>
    <property type="project" value="InterPro"/>
</dbReference>
<dbReference type="Gene3D" id="1.25.40.180">
    <property type="match status" value="3"/>
</dbReference>
<dbReference type="PANTHER" id="PTHR12412:SF2">
    <property type="entry name" value="NUCLEAR CAP-BINDING PROTEIN SUBUNIT 1"/>
    <property type="match status" value="1"/>
</dbReference>
<name>A0A9W8E3S9_9FUNG</name>
<evidence type="ECO:0000256" key="3">
    <source>
        <dbReference type="ARBA" id="ARBA00022664"/>
    </source>
</evidence>
<evidence type="ECO:0000259" key="7">
    <source>
        <dbReference type="SMART" id="SM00543"/>
    </source>
</evidence>
<dbReference type="GO" id="GO:0003729">
    <property type="term" value="F:mRNA binding"/>
    <property type="evidence" value="ECO:0007669"/>
    <property type="project" value="TreeGrafter"/>
</dbReference>
<evidence type="ECO:0000256" key="1">
    <source>
        <dbReference type="ARBA" id="ARBA00004123"/>
    </source>
</evidence>
<evidence type="ECO:0000313" key="9">
    <source>
        <dbReference type="Proteomes" id="UP001150925"/>
    </source>
</evidence>
<dbReference type="GO" id="GO:0006397">
    <property type="term" value="P:mRNA processing"/>
    <property type="evidence" value="ECO:0007669"/>
    <property type="project" value="UniProtKB-KW"/>
</dbReference>
<accession>A0A9W8E3S9</accession>
<keyword evidence="4" id="KW-0508">mRNA splicing</keyword>
<keyword evidence="5" id="KW-0539">Nucleus</keyword>
<organism evidence="8 9">
    <name type="scientific">Dispira parvispora</name>
    <dbReference type="NCBI Taxonomy" id="1520584"/>
    <lineage>
        <taxon>Eukaryota</taxon>
        <taxon>Fungi</taxon>
        <taxon>Fungi incertae sedis</taxon>
        <taxon>Zoopagomycota</taxon>
        <taxon>Kickxellomycotina</taxon>
        <taxon>Dimargaritomycetes</taxon>
        <taxon>Dimargaritales</taxon>
        <taxon>Dimargaritaceae</taxon>
        <taxon>Dispira</taxon>
    </lineage>
</organism>
<comment type="similarity">
    <text evidence="2">Belongs to the NCBP1 family.</text>
</comment>
<dbReference type="GO" id="GO:0008380">
    <property type="term" value="P:RNA splicing"/>
    <property type="evidence" value="ECO:0007669"/>
    <property type="project" value="UniProtKB-KW"/>
</dbReference>
<dbReference type="SUPFAM" id="SSF48371">
    <property type="entry name" value="ARM repeat"/>
    <property type="match status" value="4"/>
</dbReference>
<dbReference type="InterPro" id="IPR003890">
    <property type="entry name" value="MIF4G-like_typ-3"/>
</dbReference>
<sequence>MEEYNPSPNPVMEGTANEHTEAVDQFGRTVRRTHHRAKPYDRPHRGRDRGFNRFGGGRGGRNAPISAQDRHRLELEELEKRLATLIIKVGDKLSSSVAFNLEALAGVLCKEYHRLSETILRAFQGVVTELPMKTEIYATLVGLINARQPEIAEAIVRMAWDQLVETAKDTHRYKMVKLWLRFFACLTAVGVVLPASCLDLLRCFINAVVRDDPQVQDQGRADTFVYMVMITLPWVGRHLDQYSVTEMDALFQTLQQYVQQPSQQRPPLALLQRFPGLMDLAAVDPNVVVASPLWQRYQTAPLQYVYHMVEELRQRNWEDPIVHRTYEKFSSVLAPLQPMEIMLAALELPPPVDPKQVTFTGTEPDYNASGSVSGARSELETKVEPMQAAFRETYATKQRFSDILPTPWIPLYSEPQLELVLDHFIVYDMLLDTMDIFHVNRKDAASYLTQLQFMVSQVLWQAVTTDESDEVPPPQRPILNIDQLVVTSLFSRLFQLPSPPHKTMYYSALTVELCKFSHDRFFPLLSAAISDLFATMPTQTLWSQIGNGASTDETANSTRGTLQRLAVQPDAGVAWDIECIHRFADWFAMYLSNGNYTWDWQAWADTLQRCHPATPALTFVHESLSKCIRLSYMDRIKTTIPEDLQPVVMPDISLNPNFRYDGSHPLPEAIQTFANALLDQLNQKEPIETIQSFLENAYQYDLAGLSFEELAPVATASSQVYGYFPQGFGEVPSDQLINVTVTSDNALTRVVRDVFVQCVLFIGRKSFSHMLNVIERYLPLLKKFGMDADAKHHIVETVNEFWKDNPQFVTIIVDKLLNYRVVSPLSVLTWALNPLRVQFDYPAPFYVWETLRNTIHKLESRIQQIDRRIHSKRSLLTTQDTTEENPAEVSTLENIAQLESTMTSLQLEQKDLLLSLFQNFSSLLATTIKQCIDKGVSLEACQTYLWISGRYREIMRTYHTSVKALSSTLETIVFTEDVHPLITTVFKETLEI</sequence>
<dbReference type="InterPro" id="IPR015174">
    <property type="entry name" value="MIF4G-like_typ-2"/>
</dbReference>
<protein>
    <submittedName>
        <fullName evidence="8">Nuclear cap-binding protein subunit 1</fullName>
    </submittedName>
</protein>
<proteinExistence type="inferred from homology"/>
<dbReference type="InterPro" id="IPR016024">
    <property type="entry name" value="ARM-type_fold"/>
</dbReference>
<evidence type="ECO:0000256" key="5">
    <source>
        <dbReference type="ARBA" id="ARBA00023242"/>
    </source>
</evidence>
<dbReference type="Pfam" id="PF02854">
    <property type="entry name" value="MIF4G"/>
    <property type="match status" value="1"/>
</dbReference>
<gene>
    <name evidence="8" type="primary">cbc1</name>
    <name evidence="8" type="ORF">IWQ62_001493</name>
</gene>
<comment type="caution">
    <text evidence="8">The sequence shown here is derived from an EMBL/GenBank/DDBJ whole genome shotgun (WGS) entry which is preliminary data.</text>
</comment>
<dbReference type="GO" id="GO:0000184">
    <property type="term" value="P:nuclear-transcribed mRNA catabolic process, nonsense-mediated decay"/>
    <property type="evidence" value="ECO:0007669"/>
    <property type="project" value="TreeGrafter"/>
</dbReference>
<dbReference type="Pfam" id="PF09090">
    <property type="entry name" value="MIF4G_like_2"/>
    <property type="match status" value="1"/>
</dbReference>
<keyword evidence="3" id="KW-0507">mRNA processing</keyword>
<evidence type="ECO:0000256" key="2">
    <source>
        <dbReference type="ARBA" id="ARBA00007413"/>
    </source>
</evidence>
<evidence type="ECO:0000256" key="6">
    <source>
        <dbReference type="SAM" id="MobiDB-lite"/>
    </source>
</evidence>
<feature type="compositionally biased region" description="Basic and acidic residues" evidence="6">
    <location>
        <begin position="38"/>
        <end position="51"/>
    </location>
</feature>
<evidence type="ECO:0000256" key="4">
    <source>
        <dbReference type="ARBA" id="ARBA00023187"/>
    </source>
</evidence>
<dbReference type="AlphaFoldDB" id="A0A9W8E3S9"/>
<keyword evidence="9" id="KW-1185">Reference proteome</keyword>
<dbReference type="PANTHER" id="PTHR12412">
    <property type="entry name" value="CAP BINDING PROTEIN"/>
    <property type="match status" value="1"/>
</dbReference>
<dbReference type="GO" id="GO:0006406">
    <property type="term" value="P:mRNA export from nucleus"/>
    <property type="evidence" value="ECO:0007669"/>
    <property type="project" value="InterPro"/>
</dbReference>
<evidence type="ECO:0000313" key="8">
    <source>
        <dbReference type="EMBL" id="KAJ1968031.1"/>
    </source>
</evidence>
<dbReference type="Proteomes" id="UP001150925">
    <property type="component" value="Unassembled WGS sequence"/>
</dbReference>
<dbReference type="InterPro" id="IPR027159">
    <property type="entry name" value="CBP80"/>
</dbReference>
<dbReference type="InterPro" id="IPR015172">
    <property type="entry name" value="MIF4G-like_typ-1"/>
</dbReference>
<dbReference type="GO" id="GO:0000339">
    <property type="term" value="F:RNA cap binding"/>
    <property type="evidence" value="ECO:0007669"/>
    <property type="project" value="InterPro"/>
</dbReference>
<comment type="subcellular location">
    <subcellularLocation>
        <location evidence="1">Nucleus</location>
    </subcellularLocation>
</comment>
<dbReference type="GO" id="GO:0005634">
    <property type="term" value="C:nucleus"/>
    <property type="evidence" value="ECO:0007669"/>
    <property type="project" value="UniProtKB-SubCell"/>
</dbReference>
<feature type="region of interest" description="Disordered" evidence="6">
    <location>
        <begin position="33"/>
        <end position="66"/>
    </location>
</feature>
<feature type="domain" description="MIF4G" evidence="7">
    <location>
        <begin position="79"/>
        <end position="284"/>
    </location>
</feature>
<reference evidence="8" key="1">
    <citation type="submission" date="2022-07" db="EMBL/GenBank/DDBJ databases">
        <title>Phylogenomic reconstructions and comparative analyses of Kickxellomycotina fungi.</title>
        <authorList>
            <person name="Reynolds N.K."/>
            <person name="Stajich J.E."/>
            <person name="Barry K."/>
            <person name="Grigoriev I.V."/>
            <person name="Crous P."/>
            <person name="Smith M.E."/>
        </authorList>
    </citation>
    <scope>NUCLEOTIDE SEQUENCE</scope>
    <source>
        <strain evidence="8">RSA 1196</strain>
    </source>
</reference>
<dbReference type="EMBL" id="JANBPY010000242">
    <property type="protein sequence ID" value="KAJ1968031.1"/>
    <property type="molecule type" value="Genomic_DNA"/>
</dbReference>
<dbReference type="SMART" id="SM00543">
    <property type="entry name" value="MIF4G"/>
    <property type="match status" value="1"/>
</dbReference>
<dbReference type="OrthoDB" id="10252707at2759"/>
<dbReference type="Pfam" id="PF09088">
    <property type="entry name" value="MIF4G_like"/>
    <property type="match status" value="2"/>
</dbReference>